<organism evidence="6 7">
    <name type="scientific">Haliangium ochraceum (strain DSM 14365 / JCM 11303 / SMP-2)</name>
    <dbReference type="NCBI Taxonomy" id="502025"/>
    <lineage>
        <taxon>Bacteria</taxon>
        <taxon>Pseudomonadati</taxon>
        <taxon>Myxococcota</taxon>
        <taxon>Polyangia</taxon>
        <taxon>Haliangiales</taxon>
        <taxon>Kofleriaceae</taxon>
        <taxon>Haliangium</taxon>
    </lineage>
</organism>
<dbReference type="SUPFAM" id="SSF103473">
    <property type="entry name" value="MFS general substrate transporter"/>
    <property type="match status" value="1"/>
</dbReference>
<feature type="transmembrane region" description="Helical" evidence="4">
    <location>
        <begin position="197"/>
        <end position="219"/>
    </location>
</feature>
<dbReference type="PANTHER" id="PTHR11360:SF308">
    <property type="entry name" value="BLL3089 PROTEIN"/>
    <property type="match status" value="1"/>
</dbReference>
<dbReference type="PANTHER" id="PTHR11360">
    <property type="entry name" value="MONOCARBOXYLATE TRANSPORTER"/>
    <property type="match status" value="1"/>
</dbReference>
<feature type="domain" description="Major facilitator superfamily (MFS) profile" evidence="5">
    <location>
        <begin position="31"/>
        <end position="438"/>
    </location>
</feature>
<feature type="transmembrane region" description="Helical" evidence="4">
    <location>
        <begin position="349"/>
        <end position="371"/>
    </location>
</feature>
<feature type="transmembrane region" description="Helical" evidence="4">
    <location>
        <begin position="324"/>
        <end position="343"/>
    </location>
</feature>
<feature type="transmembrane region" description="Helical" evidence="4">
    <location>
        <begin position="63"/>
        <end position="83"/>
    </location>
</feature>
<evidence type="ECO:0000313" key="7">
    <source>
        <dbReference type="Proteomes" id="UP000001880"/>
    </source>
</evidence>
<keyword evidence="3 4" id="KW-0472">Membrane</keyword>
<dbReference type="OrthoDB" id="1404228at2"/>
<dbReference type="InterPro" id="IPR020846">
    <property type="entry name" value="MFS_dom"/>
</dbReference>
<proteinExistence type="predicted"/>
<accession>D0LSM7</accession>
<dbReference type="PROSITE" id="PS50850">
    <property type="entry name" value="MFS"/>
    <property type="match status" value="1"/>
</dbReference>
<dbReference type="Gene3D" id="1.20.1250.20">
    <property type="entry name" value="MFS general substrate transporter like domains"/>
    <property type="match status" value="2"/>
</dbReference>
<dbReference type="GO" id="GO:0022857">
    <property type="term" value="F:transmembrane transporter activity"/>
    <property type="evidence" value="ECO:0007669"/>
    <property type="project" value="InterPro"/>
</dbReference>
<feature type="transmembrane region" description="Helical" evidence="4">
    <location>
        <begin position="411"/>
        <end position="432"/>
    </location>
</feature>
<keyword evidence="1 4" id="KW-0812">Transmembrane</keyword>
<gene>
    <name evidence="6" type="ordered locus">Hoch_4759</name>
</gene>
<dbReference type="AlphaFoldDB" id="D0LSM7"/>
<keyword evidence="7" id="KW-1185">Reference proteome</keyword>
<feature type="transmembrane region" description="Helical" evidence="4">
    <location>
        <begin position="258"/>
        <end position="278"/>
    </location>
</feature>
<evidence type="ECO:0000313" key="6">
    <source>
        <dbReference type="EMBL" id="ACY17249.1"/>
    </source>
</evidence>
<feature type="transmembrane region" description="Helical" evidence="4">
    <location>
        <begin position="95"/>
        <end position="115"/>
    </location>
</feature>
<dbReference type="HOGENOM" id="CLU_001265_59_9_7"/>
<feature type="transmembrane region" description="Helical" evidence="4">
    <location>
        <begin position="166"/>
        <end position="191"/>
    </location>
</feature>
<evidence type="ECO:0000256" key="3">
    <source>
        <dbReference type="ARBA" id="ARBA00023136"/>
    </source>
</evidence>
<evidence type="ECO:0000259" key="5">
    <source>
        <dbReference type="PROSITE" id="PS50850"/>
    </source>
</evidence>
<dbReference type="InterPro" id="IPR011701">
    <property type="entry name" value="MFS"/>
</dbReference>
<evidence type="ECO:0000256" key="2">
    <source>
        <dbReference type="ARBA" id="ARBA00022989"/>
    </source>
</evidence>
<feature type="transmembrane region" description="Helical" evidence="4">
    <location>
        <begin position="383"/>
        <end position="405"/>
    </location>
</feature>
<evidence type="ECO:0000256" key="1">
    <source>
        <dbReference type="ARBA" id="ARBA00022692"/>
    </source>
</evidence>
<evidence type="ECO:0000256" key="4">
    <source>
        <dbReference type="SAM" id="Phobius"/>
    </source>
</evidence>
<dbReference type="Pfam" id="PF07690">
    <property type="entry name" value="MFS_1"/>
    <property type="match status" value="1"/>
</dbReference>
<feature type="transmembrane region" description="Helical" evidence="4">
    <location>
        <begin position="127"/>
        <end position="145"/>
    </location>
</feature>
<sequence>MPLLESPRVRFLDPNRPFAPARVPFFYGWLIAVVGSLGILMSIPGQTAGVSVFTDPLLEATGLERVTLSLAYLIGTATSGLLLPSAGRWVDRIGVRLSAVAAALGLALTLVYLSQVDRIGQSLGDSANAHFALLAVGFVALRFSGQGMLTLVSRTMIGRWFDHYRGIVSGVSGIFVSFGFSGAPIVLALIVDQAGWRGAWLSMALVVGLGMSTLAYLFYRDTPESVGLVMDGRHRPAERAANAPPRENLSREQALRTMAFWAVALTLSTQALTITGFTFHIVDLGAEAGLSRAEAVEFFLPMSVLATTLGVLVGWLGDRMRIRPLLIAMALLEGAGIIAATQFDSQLGRWLTMVCFGAASGFHGPLATLALPRYFGRLHLGAINGAMMGILVIASALGPSIFALGHDITGHYAGGLLACLAPAAVALLFSLFNQTPERG</sequence>
<dbReference type="KEGG" id="hoh:Hoch_4759"/>
<dbReference type="eggNOG" id="COG2271">
    <property type="taxonomic scope" value="Bacteria"/>
</dbReference>
<protein>
    <submittedName>
        <fullName evidence="6">Major facilitator superfamily MFS_1</fullName>
    </submittedName>
</protein>
<dbReference type="Proteomes" id="UP000001880">
    <property type="component" value="Chromosome"/>
</dbReference>
<dbReference type="STRING" id="502025.Hoch_4759"/>
<dbReference type="EMBL" id="CP001804">
    <property type="protein sequence ID" value="ACY17249.1"/>
    <property type="molecule type" value="Genomic_DNA"/>
</dbReference>
<reference evidence="6 7" key="1">
    <citation type="journal article" date="2010" name="Stand. Genomic Sci.">
        <title>Complete genome sequence of Haliangium ochraceum type strain (SMP-2).</title>
        <authorList>
            <consortium name="US DOE Joint Genome Institute (JGI-PGF)"/>
            <person name="Ivanova N."/>
            <person name="Daum C."/>
            <person name="Lang E."/>
            <person name="Abt B."/>
            <person name="Kopitz M."/>
            <person name="Saunders E."/>
            <person name="Lapidus A."/>
            <person name="Lucas S."/>
            <person name="Glavina Del Rio T."/>
            <person name="Nolan M."/>
            <person name="Tice H."/>
            <person name="Copeland A."/>
            <person name="Cheng J.F."/>
            <person name="Chen F."/>
            <person name="Bruce D."/>
            <person name="Goodwin L."/>
            <person name="Pitluck S."/>
            <person name="Mavromatis K."/>
            <person name="Pati A."/>
            <person name="Mikhailova N."/>
            <person name="Chen A."/>
            <person name="Palaniappan K."/>
            <person name="Land M."/>
            <person name="Hauser L."/>
            <person name="Chang Y.J."/>
            <person name="Jeffries C.D."/>
            <person name="Detter J.C."/>
            <person name="Brettin T."/>
            <person name="Rohde M."/>
            <person name="Goker M."/>
            <person name="Bristow J."/>
            <person name="Markowitz V."/>
            <person name="Eisen J.A."/>
            <person name="Hugenholtz P."/>
            <person name="Kyrpides N.C."/>
            <person name="Klenk H.P."/>
        </authorList>
    </citation>
    <scope>NUCLEOTIDE SEQUENCE [LARGE SCALE GENOMIC DNA]</scope>
    <source>
        <strain evidence="7">DSM 14365 / CIP 107738 / JCM 11303 / AJ 13395 / SMP-2</strain>
    </source>
</reference>
<keyword evidence="2 4" id="KW-1133">Transmembrane helix</keyword>
<feature type="transmembrane region" description="Helical" evidence="4">
    <location>
        <begin position="298"/>
        <end position="317"/>
    </location>
</feature>
<feature type="transmembrane region" description="Helical" evidence="4">
    <location>
        <begin position="21"/>
        <end position="43"/>
    </location>
</feature>
<dbReference type="InterPro" id="IPR036259">
    <property type="entry name" value="MFS_trans_sf"/>
</dbReference>
<name>D0LSM7_HALO1</name>
<dbReference type="InterPro" id="IPR050327">
    <property type="entry name" value="Proton-linked_MCT"/>
</dbReference>